<reference evidence="2" key="1">
    <citation type="journal article" date="2023" name="Comput. Struct. Biotechnol. J.">
        <title>Discovery of a novel marine Bacteroidetes with a rich repertoire of carbohydrate-active enzymes.</title>
        <authorList>
            <person name="Chen B."/>
            <person name="Liu G."/>
            <person name="Chen Q."/>
            <person name="Wang H."/>
            <person name="Liu L."/>
            <person name="Tang K."/>
        </authorList>
    </citation>
    <scope>NUCLEOTIDE SEQUENCE</scope>
    <source>
        <strain evidence="2">TK19036</strain>
    </source>
</reference>
<dbReference type="EMBL" id="CP120682">
    <property type="protein sequence ID" value="WKN36855.1"/>
    <property type="molecule type" value="Genomic_DNA"/>
</dbReference>
<evidence type="ECO:0000259" key="1">
    <source>
        <dbReference type="PROSITE" id="PS50853"/>
    </source>
</evidence>
<dbReference type="InterPro" id="IPR003961">
    <property type="entry name" value="FN3_dom"/>
</dbReference>
<evidence type="ECO:0000313" key="2">
    <source>
        <dbReference type="EMBL" id="WKN36855.1"/>
    </source>
</evidence>
<dbReference type="PROSITE" id="PS50853">
    <property type="entry name" value="FN3"/>
    <property type="match status" value="1"/>
</dbReference>
<dbReference type="Pfam" id="PF13585">
    <property type="entry name" value="CHU_C"/>
    <property type="match status" value="1"/>
</dbReference>
<protein>
    <submittedName>
        <fullName evidence="2">Gliding motility-associated C-terminal domain-containing protein</fullName>
    </submittedName>
</protein>
<dbReference type="InterPro" id="IPR036116">
    <property type="entry name" value="FN3_sf"/>
</dbReference>
<dbReference type="Gene3D" id="2.60.40.10">
    <property type="entry name" value="Immunoglobulins"/>
    <property type="match status" value="2"/>
</dbReference>
<proteinExistence type="predicted"/>
<name>A0AA49GQF9_9BACT</name>
<gene>
    <name evidence="2" type="ORF">K4G66_31305</name>
</gene>
<dbReference type="AlphaFoldDB" id="A0AA49GQF9"/>
<dbReference type="InterPro" id="IPR013783">
    <property type="entry name" value="Ig-like_fold"/>
</dbReference>
<feature type="domain" description="Fibronectin type-III" evidence="1">
    <location>
        <begin position="386"/>
        <end position="492"/>
    </location>
</feature>
<sequence length="939" mass="103205">MCRAFATHIRAGEIIVERQSCQGELFTIRIIGYEDTGSDVEFGNGILDLGFGDPIDVSTENDFFTREIVDNQKLIRVSEFVIKDVAFPGPKTYTISFREFNRNADILNMTNSVNTPFYIETQVVIDGIQCNSSPVLTNPPVEGAVVGKRFVHNPGAVDPDGDSLSYKLVIPKQDAPNENFPNGVYVDGYQDPHIYDQQTAPETAITQDGTGPSTLTLDPITGELVWDAPALQGQVGSINEYNIAFIVEEWRQIEGEWYLLGYVTRDMQILVENADNEPPVLEIPADTCIEAGTVLEVNISGSDPDMDDIAFSSFGEVFEIVNSPATFSPTDAQPSPGEGTFRWETNCGHVRAGTYQINFKVSDTEPATGPPLADFGIWNVTVVAPAPQVVSAQAAPGRAVDLDWEAYSCGAVDDVRIQIWRKPDSTDFVPENCQIGIPPGYELVAEVDRSVVSYLDEGLEPGVNYCYRLVAVFPDGASSYASEEICAEMKVDAPVVTNVSVSETDENEGIIEIAWRSPFEIDESLFPPPYSYQVVRGTGFGENGSEEIISGIISDTSFVDIELNTLNEPFHYKIYLFDASGDLIDSSAVASSVRLEPTPRVGSIELDWQANVPWSITSSDFPYHYVYRNRVDPNDPGKFVLIDSVNVTASGLQYTDDGATTGGPLSDELEYCYYIETQGSYGNEKLNPPSFINLSQVACAQPNDTIPPCEPLAISIPTGTTEECEAQVAGKPCGTTDFMNRIEWEANIEGDCDNDVRFYNIYFSAVGQSDSTFNLVGTSTETFFEHTGLRSLAGCYRISAVDRSGNESTLSAPVCVENCPNYLLPNVFTPNGDGYNDTFRPLGLTSSNMEDFSAECPRFVQSVKVHFYNRWGKEVYAYESTATENSININWDGRTESGSLVSAGVYYYVADVTFITLDPALSQQTLKGWVHIMYEPEEL</sequence>
<accession>A0AA49GQF9</accession>
<dbReference type="SUPFAM" id="SSF49265">
    <property type="entry name" value="Fibronectin type III"/>
    <property type="match status" value="1"/>
</dbReference>
<reference evidence="2" key="2">
    <citation type="journal article" date="2024" name="Antonie Van Leeuwenhoek">
        <title>Roseihalotalea indica gen. nov., sp. nov., a halophilic Bacteroidetes from mesopelagic Southwest Indian Ocean with higher carbohydrate metabolic potential.</title>
        <authorList>
            <person name="Chen B."/>
            <person name="Zhang M."/>
            <person name="Lin D."/>
            <person name="Ye J."/>
            <person name="Tang K."/>
        </authorList>
    </citation>
    <scope>NUCLEOTIDE SEQUENCE</scope>
    <source>
        <strain evidence="2">TK19036</strain>
    </source>
</reference>
<dbReference type="Gene3D" id="2.60.40.4070">
    <property type="match status" value="1"/>
</dbReference>
<organism evidence="2">
    <name type="scientific">Roseihalotalea indica</name>
    <dbReference type="NCBI Taxonomy" id="2867963"/>
    <lineage>
        <taxon>Bacteria</taxon>
        <taxon>Pseudomonadati</taxon>
        <taxon>Bacteroidota</taxon>
        <taxon>Cytophagia</taxon>
        <taxon>Cytophagales</taxon>
        <taxon>Catalimonadaceae</taxon>
        <taxon>Roseihalotalea</taxon>
    </lineage>
</organism>